<feature type="domain" description="Glycoside hydrolase family 5" evidence="6">
    <location>
        <begin position="87"/>
        <end position="266"/>
    </location>
</feature>
<dbReference type="InterPro" id="IPR001547">
    <property type="entry name" value="Glyco_hydro_5"/>
</dbReference>
<dbReference type="OrthoDB" id="1887033at2759"/>
<feature type="signal peptide" evidence="5">
    <location>
        <begin position="1"/>
        <end position="17"/>
    </location>
</feature>
<feature type="chain" id="PRO_5002114636" evidence="5">
    <location>
        <begin position="18"/>
        <end position="552"/>
    </location>
</feature>
<dbReference type="SUPFAM" id="SSF51445">
    <property type="entry name" value="(Trans)glycosidases"/>
    <property type="match status" value="2"/>
</dbReference>
<dbReference type="GO" id="GO:0005576">
    <property type="term" value="C:extracellular region"/>
    <property type="evidence" value="ECO:0007669"/>
    <property type="project" value="TreeGrafter"/>
</dbReference>
<reference evidence="7 8" key="1">
    <citation type="submission" date="2014-11" db="EMBL/GenBank/DDBJ databases">
        <authorList>
            <person name="Wibberg Daniel"/>
        </authorList>
    </citation>
    <scope>NUCLEOTIDE SEQUENCE [LARGE SCALE GENOMIC DNA]</scope>
    <source>
        <strain evidence="7">Rhizoctonia solani AG1-IB 7/3/14</strain>
    </source>
</reference>
<gene>
    <name evidence="7" type="ORF">RSOLAG1IB_10545</name>
</gene>
<evidence type="ECO:0000259" key="6">
    <source>
        <dbReference type="Pfam" id="PF00150"/>
    </source>
</evidence>
<dbReference type="InterPro" id="IPR017853">
    <property type="entry name" value="GH"/>
</dbReference>
<name>A0A0B7G337_THACB</name>
<evidence type="ECO:0000256" key="3">
    <source>
        <dbReference type="ARBA" id="ARBA00023295"/>
    </source>
</evidence>
<organism evidence="7 8">
    <name type="scientific">Thanatephorus cucumeris (strain AG1-IB / isolate 7/3/14)</name>
    <name type="common">Lettuce bottom rot fungus</name>
    <name type="synonym">Rhizoctonia solani</name>
    <dbReference type="NCBI Taxonomy" id="1108050"/>
    <lineage>
        <taxon>Eukaryota</taxon>
        <taxon>Fungi</taxon>
        <taxon>Dikarya</taxon>
        <taxon>Basidiomycota</taxon>
        <taxon>Agaricomycotina</taxon>
        <taxon>Agaricomycetes</taxon>
        <taxon>Cantharellales</taxon>
        <taxon>Ceratobasidiaceae</taxon>
        <taxon>Rhizoctonia</taxon>
        <taxon>Rhizoctonia solani AG-1</taxon>
    </lineage>
</organism>
<dbReference type="PANTHER" id="PTHR31297:SF42">
    <property type="entry name" value="GLYCOSIDE HYDROLASE FAMILY 5 DOMAIN-CONTAINING PROTEIN"/>
    <property type="match status" value="1"/>
</dbReference>
<dbReference type="AlphaFoldDB" id="A0A0B7G337"/>
<dbReference type="InterPro" id="IPR050386">
    <property type="entry name" value="Glycosyl_hydrolase_5"/>
</dbReference>
<dbReference type="GO" id="GO:0009251">
    <property type="term" value="P:glucan catabolic process"/>
    <property type="evidence" value="ECO:0007669"/>
    <property type="project" value="TreeGrafter"/>
</dbReference>
<keyword evidence="2 4" id="KW-0378">Hydrolase</keyword>
<dbReference type="GO" id="GO:0008422">
    <property type="term" value="F:beta-glucosidase activity"/>
    <property type="evidence" value="ECO:0007669"/>
    <property type="project" value="TreeGrafter"/>
</dbReference>
<dbReference type="PANTHER" id="PTHR31297">
    <property type="entry name" value="GLUCAN ENDO-1,6-BETA-GLUCOSIDASE B"/>
    <property type="match status" value="1"/>
</dbReference>
<accession>A0A0B7G337</accession>
<dbReference type="EMBL" id="LN679172">
    <property type="protein sequence ID" value="CEL62877.1"/>
    <property type="molecule type" value="Genomic_DNA"/>
</dbReference>
<keyword evidence="8" id="KW-1185">Reference proteome</keyword>
<evidence type="ECO:0000256" key="2">
    <source>
        <dbReference type="ARBA" id="ARBA00022801"/>
    </source>
</evidence>
<evidence type="ECO:0000313" key="7">
    <source>
        <dbReference type="EMBL" id="CEL62877.1"/>
    </source>
</evidence>
<comment type="similarity">
    <text evidence="1 4">Belongs to the glycosyl hydrolase 5 (cellulase A) family.</text>
</comment>
<dbReference type="GO" id="GO:0009986">
    <property type="term" value="C:cell surface"/>
    <property type="evidence" value="ECO:0007669"/>
    <property type="project" value="TreeGrafter"/>
</dbReference>
<dbReference type="STRING" id="1108050.A0A0B7G337"/>
<proteinExistence type="inferred from homology"/>
<evidence type="ECO:0000256" key="1">
    <source>
        <dbReference type="ARBA" id="ARBA00005641"/>
    </source>
</evidence>
<dbReference type="Gene3D" id="3.20.20.80">
    <property type="entry name" value="Glycosidases"/>
    <property type="match status" value="2"/>
</dbReference>
<dbReference type="Proteomes" id="UP000059188">
    <property type="component" value="Unassembled WGS sequence"/>
</dbReference>
<evidence type="ECO:0000313" key="8">
    <source>
        <dbReference type="Proteomes" id="UP000059188"/>
    </source>
</evidence>
<keyword evidence="5" id="KW-0732">Signal</keyword>
<protein>
    <submittedName>
        <fullName evidence="7">Putative glucan endo-1,6-beta-glucosidase B</fullName>
    </submittedName>
</protein>
<sequence>MRLHSTALGSGLLGAVAIHAAKNGLPVDKVYGVNLGGWLLSEPWMNPKEWLSMGGEQCDDCSTCAASEFSLVQKLGQAKADEVFAKHWSTWFTQENVDEIAAAGLNTVRIPLGYWIVEPLVDRSTEFYPRGGMKWLKNGLRMLKAKGIHVMLDHHALPGVSTPNQMFAGHCTSDVQFYTEKNYKRALIWAGVLTFMSHMDPDFSTVFSIEAINEPIMDANKTPGYGDYQKRFVRVVRVIELLLGIKCEGTDYSKLFDSGGYTNPTDPDLAEISNYLNDETTKSVLNTCVNFMADVSVNLGLSFNPKALRRAVNIHLEGSVTTGNPGMSDEVLAMNREGHGAGRGTVTFKGDIIAARSVPEGVVPHGSSFERHNAKRRLHHDRGISITLGQGTSRKCLMTSFPNMHWQYNNPPNPADAAIGPQLYDAHLYFSFGGVADPNPESYMQVICNTDRVKNARAVGNSPVVFGEWSLSTNFPPSNQFFYDWSDAQRHIYAGQADGWIFWSFKIEEGSPNIPAWSYFEALKRGYFTNDPSKLANPNICDKWMANTTTTA</sequence>
<keyword evidence="3 4" id="KW-0326">Glycosidase</keyword>
<dbReference type="Pfam" id="PF00150">
    <property type="entry name" value="Cellulase"/>
    <property type="match status" value="1"/>
</dbReference>
<evidence type="ECO:0000256" key="5">
    <source>
        <dbReference type="SAM" id="SignalP"/>
    </source>
</evidence>
<evidence type="ECO:0000256" key="4">
    <source>
        <dbReference type="RuleBase" id="RU361153"/>
    </source>
</evidence>